<accession>A0A4R3N4Z0</accession>
<reference evidence="2 3" key="1">
    <citation type="submission" date="2019-03" db="EMBL/GenBank/DDBJ databases">
        <title>Genomic Encyclopedia of Type Strains, Phase IV (KMG-IV): sequencing the most valuable type-strain genomes for metagenomic binning, comparative biology and taxonomic classification.</title>
        <authorList>
            <person name="Goeker M."/>
        </authorList>
    </citation>
    <scope>NUCLEOTIDE SEQUENCE [LARGE SCALE GENOMIC DNA]</scope>
    <source>
        <strain evidence="2 3">DSM 13587</strain>
    </source>
</reference>
<evidence type="ECO:0000313" key="3">
    <source>
        <dbReference type="Proteomes" id="UP000295717"/>
    </source>
</evidence>
<name>A0A4R3N4Z0_9GAMM</name>
<comment type="caution">
    <text evidence="2">The sequence shown here is derived from an EMBL/GenBank/DDBJ whole genome shotgun (WGS) entry which is preliminary data.</text>
</comment>
<organism evidence="2 3">
    <name type="scientific">Thiobaca trueperi</name>
    <dbReference type="NCBI Taxonomy" id="127458"/>
    <lineage>
        <taxon>Bacteria</taxon>
        <taxon>Pseudomonadati</taxon>
        <taxon>Pseudomonadota</taxon>
        <taxon>Gammaproteobacteria</taxon>
        <taxon>Chromatiales</taxon>
        <taxon>Chromatiaceae</taxon>
        <taxon>Thiobaca</taxon>
    </lineage>
</organism>
<dbReference type="EMBL" id="SMAO01000001">
    <property type="protein sequence ID" value="TCT24248.1"/>
    <property type="molecule type" value="Genomic_DNA"/>
</dbReference>
<protein>
    <submittedName>
        <fullName evidence="2">Uncharacterized protein</fullName>
    </submittedName>
</protein>
<keyword evidence="1" id="KW-0812">Transmembrane</keyword>
<dbReference type="AlphaFoldDB" id="A0A4R3N4Z0"/>
<keyword evidence="3" id="KW-1185">Reference proteome</keyword>
<feature type="transmembrane region" description="Helical" evidence="1">
    <location>
        <begin position="12"/>
        <end position="36"/>
    </location>
</feature>
<proteinExistence type="predicted"/>
<keyword evidence="1" id="KW-1133">Transmembrane helix</keyword>
<dbReference type="Proteomes" id="UP000295717">
    <property type="component" value="Unassembled WGS sequence"/>
</dbReference>
<keyword evidence="1" id="KW-0472">Membrane</keyword>
<sequence length="125" mass="13842">MIHAPSVIRHLAVAATGILAMVWLTGSWLVPAFWAASSISDYLDWYQWARVSGCLNPLISTLSAIREQAPLVWGVSFGLGLAGLVLQRAAYRLRGRSCVLTVPWFLLAFPVCALVVWLIVIFYRP</sequence>
<evidence type="ECO:0000256" key="1">
    <source>
        <dbReference type="SAM" id="Phobius"/>
    </source>
</evidence>
<evidence type="ECO:0000313" key="2">
    <source>
        <dbReference type="EMBL" id="TCT24248.1"/>
    </source>
</evidence>
<feature type="transmembrane region" description="Helical" evidence="1">
    <location>
        <begin position="71"/>
        <end position="90"/>
    </location>
</feature>
<gene>
    <name evidence="2" type="ORF">EDC35_101570</name>
</gene>
<feature type="transmembrane region" description="Helical" evidence="1">
    <location>
        <begin position="102"/>
        <end position="123"/>
    </location>
</feature>